<accession>A0A8A1LE28</accession>
<evidence type="ECO:0000313" key="3">
    <source>
        <dbReference type="Proteomes" id="UP000663419"/>
    </source>
</evidence>
<feature type="compositionally biased region" description="Basic residues" evidence="1">
    <location>
        <begin position="58"/>
        <end position="67"/>
    </location>
</feature>
<dbReference type="Proteomes" id="UP000663419">
    <property type="component" value="Chromosome 2"/>
</dbReference>
<dbReference type="EMBL" id="CP069103">
    <property type="protein sequence ID" value="QSS52081.1"/>
    <property type="molecule type" value="Genomic_DNA"/>
</dbReference>
<feature type="region of interest" description="Disordered" evidence="1">
    <location>
        <begin position="40"/>
        <end position="67"/>
    </location>
</feature>
<proteinExistence type="predicted"/>
<gene>
    <name evidence="2" type="ORF">I7I53_07586</name>
</gene>
<dbReference type="AlphaFoldDB" id="A0A8A1LE28"/>
<dbReference type="VEuPathDB" id="FungiDB:I7I53_07586"/>
<evidence type="ECO:0000256" key="1">
    <source>
        <dbReference type="SAM" id="MobiDB-lite"/>
    </source>
</evidence>
<sequence>MTQCSPLIPKLLPSTADHEILFWHPASTPPNGQRAIHTPPVTHRCQQPPNKFSECRRKSTARKFKRV</sequence>
<evidence type="ECO:0000313" key="2">
    <source>
        <dbReference type="EMBL" id="QSS52081.1"/>
    </source>
</evidence>
<protein>
    <submittedName>
        <fullName evidence="2">Uncharacterized protein</fullName>
    </submittedName>
</protein>
<reference evidence="2" key="1">
    <citation type="submission" date="2021-01" db="EMBL/GenBank/DDBJ databases">
        <title>Chromosome-level genome assembly of a human fungal pathogen reveals clustering of transcriptionally co-regulated genes.</title>
        <authorList>
            <person name="Voorhies M."/>
            <person name="Cohen S."/>
            <person name="Shea T.P."/>
            <person name="Petrus S."/>
            <person name="Munoz J.F."/>
            <person name="Poplawski S."/>
            <person name="Goldman W.E."/>
            <person name="Michael T."/>
            <person name="Cuomo C.A."/>
            <person name="Sil A."/>
            <person name="Beyhan S."/>
        </authorList>
    </citation>
    <scope>NUCLEOTIDE SEQUENCE</scope>
    <source>
        <strain evidence="2">H88</strain>
    </source>
</reference>
<name>A0A8A1LE28_AJEC8</name>
<organism evidence="2 3">
    <name type="scientific">Ajellomyces capsulatus (strain H88)</name>
    <name type="common">Darling's disease fungus</name>
    <name type="synonym">Histoplasma capsulatum</name>
    <dbReference type="NCBI Taxonomy" id="544711"/>
    <lineage>
        <taxon>Eukaryota</taxon>
        <taxon>Fungi</taxon>
        <taxon>Dikarya</taxon>
        <taxon>Ascomycota</taxon>
        <taxon>Pezizomycotina</taxon>
        <taxon>Eurotiomycetes</taxon>
        <taxon>Eurotiomycetidae</taxon>
        <taxon>Onygenales</taxon>
        <taxon>Ajellomycetaceae</taxon>
        <taxon>Histoplasma</taxon>
    </lineage>
</organism>